<keyword evidence="6 9" id="KW-0408">Iron</keyword>
<comment type="cofactor">
    <cofactor evidence="9">
        <name>[4Fe-4S] cluster</name>
        <dbReference type="ChEBI" id="CHEBI:49883"/>
    </cofactor>
    <text evidence="9">Binds 2 [4Fe-4S] clusters per subunit. One cluster is coordinated with 3 cysteines and an exchangeable S-adenosyl-L-methionine.</text>
</comment>
<dbReference type="SMART" id="SM00729">
    <property type="entry name" value="Elp3"/>
    <property type="match status" value="1"/>
</dbReference>
<dbReference type="OMA" id="PYCDIDF"/>
<evidence type="ECO:0000256" key="8">
    <source>
        <dbReference type="ARBA" id="ARBA00047326"/>
    </source>
</evidence>
<dbReference type="Pfam" id="PF04055">
    <property type="entry name" value="Radical_SAM"/>
    <property type="match status" value="1"/>
</dbReference>
<dbReference type="SFLD" id="SFLDS00029">
    <property type="entry name" value="Radical_SAM"/>
    <property type="match status" value="1"/>
</dbReference>
<keyword evidence="7 9" id="KW-0411">Iron-sulfur</keyword>
<dbReference type="FunFam" id="3.20.20.70:FF:000036">
    <property type="entry name" value="Lipoyl synthase, mitochondrial"/>
    <property type="match status" value="1"/>
</dbReference>
<reference evidence="12" key="1">
    <citation type="submission" date="2010-08" db="EMBL/GenBank/DDBJ databases">
        <authorList>
            <consortium name="Caenorhabditis japonica Sequencing Consortium"/>
            <person name="Wilson R.K."/>
        </authorList>
    </citation>
    <scope>NUCLEOTIDE SEQUENCE [LARGE SCALE GENOMIC DNA]</scope>
    <source>
        <strain evidence="12">DF5081</strain>
    </source>
</reference>
<feature type="binding site" evidence="9">
    <location>
        <position position="145"/>
    </location>
    <ligand>
        <name>[4Fe-4S] cluster</name>
        <dbReference type="ChEBI" id="CHEBI:49883"/>
        <label>2</label>
        <note>4Fe-4S-S-AdoMet</note>
    </ligand>
</feature>
<dbReference type="Pfam" id="PF16881">
    <property type="entry name" value="LIAS_N"/>
    <property type="match status" value="1"/>
</dbReference>
<sequence>MLSRAWSRGFADAAKKKPRLVVKDGPSLQDFVSSASVAEAVEKYEGKLKLEKGDRRLRLPPWLKKEKVIVFYPGYSLVHLIKILPSENQNVARLKKQLKDLKLATVCQEARCPNLGECWGGADDSLATATIMLMGDTCTRGCKFCSVKTARAPPPLDPMEPENTSTAVASWGVEYIVLTSVDRDDLPDGGADHLRKTVQLMKLKKPELLIECLLPDFAGDKMSIEKLATSGLDVYAHNIETVERLTPWVRDPRAKYRQSLEALHYAKEVSPKLITKTSIMLGLGESDDEIKQCLADLRANNVDVVTFGQYMQPTKRHLLVKEWVTPEKFDAWAEYSRKLGFLYVASGPLVRSSYKAGEFYLKNVLRKRQN</sequence>
<dbReference type="NCBIfam" id="NF004019">
    <property type="entry name" value="PRK05481.1"/>
    <property type="match status" value="1"/>
</dbReference>
<keyword evidence="4 9" id="KW-0949">S-adenosyl-L-methionine</keyword>
<dbReference type="InterPro" id="IPR007197">
    <property type="entry name" value="rSAM"/>
</dbReference>
<organism evidence="11 12">
    <name type="scientific">Caenorhabditis japonica</name>
    <dbReference type="NCBI Taxonomy" id="281687"/>
    <lineage>
        <taxon>Eukaryota</taxon>
        <taxon>Metazoa</taxon>
        <taxon>Ecdysozoa</taxon>
        <taxon>Nematoda</taxon>
        <taxon>Chromadorea</taxon>
        <taxon>Rhabditida</taxon>
        <taxon>Rhabditina</taxon>
        <taxon>Rhabditomorpha</taxon>
        <taxon>Rhabditoidea</taxon>
        <taxon>Rhabditidae</taxon>
        <taxon>Peloderinae</taxon>
        <taxon>Caenorhabditis</taxon>
    </lineage>
</organism>
<protein>
    <recommendedName>
        <fullName evidence="9">Lipoyl synthase, mitochondrial</fullName>
        <ecNumber evidence="9">2.8.1.8</ecNumber>
    </recommendedName>
    <alternativeName>
        <fullName evidence="9">Lipoate synthase</fullName>
        <shortName evidence="9">LS</shortName>
        <shortName evidence="9">Lip-syn</shortName>
    </alternativeName>
    <alternativeName>
        <fullName evidence="9">Lipoic acid synthase</fullName>
    </alternativeName>
</protein>
<dbReference type="GO" id="GO:0016992">
    <property type="term" value="F:lipoate synthase activity"/>
    <property type="evidence" value="ECO:0007669"/>
    <property type="project" value="UniProtKB-UniRule"/>
</dbReference>
<name>A0A2Q4TIG9_CAEJA</name>
<evidence type="ECO:0000256" key="3">
    <source>
        <dbReference type="ARBA" id="ARBA00022679"/>
    </source>
</evidence>
<proteinExistence type="inferred from homology"/>
<dbReference type="SFLD" id="SFLDG01058">
    <property type="entry name" value="lipoyl_synthase_like"/>
    <property type="match status" value="1"/>
</dbReference>
<evidence type="ECO:0000256" key="1">
    <source>
        <dbReference type="ARBA" id="ARBA00004173"/>
    </source>
</evidence>
<comment type="catalytic activity">
    <reaction evidence="8 9">
        <text>[[Fe-S] cluster scaffold protein carrying a second [4Fe-4S](2+) cluster] + N(6)-octanoyl-L-lysyl-[protein] + 2 oxidized [2Fe-2S]-[ferredoxin] + 2 S-adenosyl-L-methionine + 4 H(+) = [[Fe-S] cluster scaffold protein] + N(6)-[(R)-dihydrolipoyl]-L-lysyl-[protein] + 4 Fe(3+) + 2 hydrogen sulfide + 2 5'-deoxyadenosine + 2 L-methionine + 2 reduced [2Fe-2S]-[ferredoxin]</text>
        <dbReference type="Rhea" id="RHEA:16585"/>
        <dbReference type="Rhea" id="RHEA-COMP:9928"/>
        <dbReference type="Rhea" id="RHEA-COMP:10000"/>
        <dbReference type="Rhea" id="RHEA-COMP:10001"/>
        <dbReference type="Rhea" id="RHEA-COMP:10475"/>
        <dbReference type="Rhea" id="RHEA-COMP:14568"/>
        <dbReference type="Rhea" id="RHEA-COMP:14569"/>
        <dbReference type="ChEBI" id="CHEBI:15378"/>
        <dbReference type="ChEBI" id="CHEBI:17319"/>
        <dbReference type="ChEBI" id="CHEBI:29034"/>
        <dbReference type="ChEBI" id="CHEBI:29919"/>
        <dbReference type="ChEBI" id="CHEBI:33722"/>
        <dbReference type="ChEBI" id="CHEBI:33737"/>
        <dbReference type="ChEBI" id="CHEBI:33738"/>
        <dbReference type="ChEBI" id="CHEBI:57844"/>
        <dbReference type="ChEBI" id="CHEBI:59789"/>
        <dbReference type="ChEBI" id="CHEBI:78809"/>
        <dbReference type="ChEBI" id="CHEBI:83100"/>
        <dbReference type="EC" id="2.8.1.8"/>
    </reaction>
</comment>
<dbReference type="InterPro" id="IPR031691">
    <property type="entry name" value="LIAS_N"/>
</dbReference>
<comment type="similarity">
    <text evidence="9">Belongs to the radical SAM superfamily. Lipoyl synthase family.</text>
</comment>
<feature type="binding site" evidence="9">
    <location>
        <position position="118"/>
    </location>
    <ligand>
        <name>[4Fe-4S] cluster</name>
        <dbReference type="ChEBI" id="CHEBI:49883"/>
        <label>1</label>
    </ligand>
</feature>
<keyword evidence="2 9" id="KW-0004">4Fe-4S</keyword>
<evidence type="ECO:0000259" key="10">
    <source>
        <dbReference type="PROSITE" id="PS51918"/>
    </source>
</evidence>
<feature type="binding site" evidence="9">
    <location>
        <position position="138"/>
    </location>
    <ligand>
        <name>[4Fe-4S] cluster</name>
        <dbReference type="ChEBI" id="CHEBI:49883"/>
        <label>2</label>
        <note>4Fe-4S-S-AdoMet</note>
    </ligand>
</feature>
<keyword evidence="5 9" id="KW-0479">Metal-binding</keyword>
<keyword evidence="12" id="KW-1185">Reference proteome</keyword>
<evidence type="ECO:0000256" key="2">
    <source>
        <dbReference type="ARBA" id="ARBA00022485"/>
    </source>
</evidence>
<dbReference type="GO" id="GO:0005739">
    <property type="term" value="C:mitochondrion"/>
    <property type="evidence" value="ECO:0007669"/>
    <property type="project" value="UniProtKB-SubCell"/>
</dbReference>
<dbReference type="InParanoid" id="A0A2Q4TIG9"/>
<comment type="pathway">
    <text evidence="9">Protein modification; protein lipoylation via endogenous pathway; protein N(6)-(lipoyl)lysine from octanoyl-[acyl-carrier-protein]: step 2/2.</text>
</comment>
<accession>A0A2Q4TIG9</accession>
<dbReference type="SFLD" id="SFLDF00271">
    <property type="entry name" value="lipoyl_synthase"/>
    <property type="match status" value="1"/>
</dbReference>
<dbReference type="PIRSF" id="PIRSF005963">
    <property type="entry name" value="Lipoyl_synth"/>
    <property type="match status" value="1"/>
</dbReference>
<evidence type="ECO:0000256" key="6">
    <source>
        <dbReference type="ARBA" id="ARBA00023004"/>
    </source>
</evidence>
<dbReference type="GO" id="GO:0046872">
    <property type="term" value="F:metal ion binding"/>
    <property type="evidence" value="ECO:0007669"/>
    <property type="project" value="UniProtKB-KW"/>
</dbReference>
<dbReference type="InterPro" id="IPR006638">
    <property type="entry name" value="Elp3/MiaA/NifB-like_rSAM"/>
</dbReference>
<keyword evidence="9" id="KW-0496">Mitochondrion</keyword>
<dbReference type="CDD" id="cd01335">
    <property type="entry name" value="Radical_SAM"/>
    <property type="match status" value="1"/>
</dbReference>
<dbReference type="InterPro" id="IPR058240">
    <property type="entry name" value="rSAM_sf"/>
</dbReference>
<comment type="function">
    <text evidence="9">Catalyzes the radical-mediated insertion of two sulfur atoms into the C-6 and C-8 positions of the octanoyl moiety bound to the lipoyl domains of lipoate-dependent enzymes, thereby converting the octanoylated domains into lipoylated derivatives.</text>
</comment>
<evidence type="ECO:0000256" key="9">
    <source>
        <dbReference type="HAMAP-Rule" id="MF_03123"/>
    </source>
</evidence>
<dbReference type="GO" id="GO:0009249">
    <property type="term" value="P:protein lipoylation"/>
    <property type="evidence" value="ECO:0007669"/>
    <property type="project" value="UniProtKB-UniRule"/>
</dbReference>
<feature type="domain" description="Radical SAM core" evidence="10">
    <location>
        <begin position="123"/>
        <end position="342"/>
    </location>
</feature>
<dbReference type="NCBIfam" id="TIGR00510">
    <property type="entry name" value="lipA"/>
    <property type="match status" value="1"/>
</dbReference>
<dbReference type="UniPathway" id="UPA00538">
    <property type="reaction ID" value="UER00593"/>
</dbReference>
<dbReference type="SUPFAM" id="SSF102114">
    <property type="entry name" value="Radical SAM enzymes"/>
    <property type="match status" value="1"/>
</dbReference>
<dbReference type="AlphaFoldDB" id="A0A2Q4TIG9"/>
<keyword evidence="3 9" id="KW-0808">Transferase</keyword>
<comment type="subcellular location">
    <subcellularLocation>
        <location evidence="1 9">Mitochondrion</location>
    </subcellularLocation>
</comment>
<evidence type="ECO:0000256" key="4">
    <source>
        <dbReference type="ARBA" id="ARBA00022691"/>
    </source>
</evidence>
<feature type="binding site" evidence="9">
    <location>
        <position position="107"/>
    </location>
    <ligand>
        <name>[4Fe-4S] cluster</name>
        <dbReference type="ChEBI" id="CHEBI:49883"/>
        <label>1</label>
    </ligand>
</feature>
<feature type="binding site" evidence="9">
    <location>
        <position position="142"/>
    </location>
    <ligand>
        <name>[4Fe-4S] cluster</name>
        <dbReference type="ChEBI" id="CHEBI:49883"/>
        <label>2</label>
        <note>4Fe-4S-S-AdoMet</note>
    </ligand>
</feature>
<dbReference type="NCBIfam" id="NF009544">
    <property type="entry name" value="PRK12928.1"/>
    <property type="match status" value="1"/>
</dbReference>
<dbReference type="GO" id="GO:0051539">
    <property type="term" value="F:4 iron, 4 sulfur cluster binding"/>
    <property type="evidence" value="ECO:0007669"/>
    <property type="project" value="UniProtKB-UniRule"/>
</dbReference>
<dbReference type="Proteomes" id="UP000005237">
    <property type="component" value="Unassembled WGS sequence"/>
</dbReference>
<feature type="binding site" evidence="9">
    <location>
        <position position="112"/>
    </location>
    <ligand>
        <name>[4Fe-4S] cluster</name>
        <dbReference type="ChEBI" id="CHEBI:49883"/>
        <label>1</label>
    </ligand>
</feature>
<evidence type="ECO:0000313" key="12">
    <source>
        <dbReference type="Proteomes" id="UP000005237"/>
    </source>
</evidence>
<feature type="binding site" evidence="9">
    <location>
        <position position="353"/>
    </location>
    <ligand>
        <name>[4Fe-4S] cluster</name>
        <dbReference type="ChEBI" id="CHEBI:49883"/>
        <label>1</label>
    </ligand>
</feature>
<dbReference type="PROSITE" id="PS51918">
    <property type="entry name" value="RADICAL_SAM"/>
    <property type="match status" value="1"/>
</dbReference>
<dbReference type="EC" id="2.8.1.8" evidence="9"/>
<dbReference type="EnsemblMetazoa" id="CJA11541.1">
    <property type="protein sequence ID" value="CJA11541.1"/>
    <property type="gene ID" value="WBGene00130745"/>
</dbReference>
<evidence type="ECO:0000313" key="11">
    <source>
        <dbReference type="EnsemblMetazoa" id="CJA42420.1"/>
    </source>
</evidence>
<reference evidence="11" key="2">
    <citation type="submission" date="2022-06" db="UniProtKB">
        <authorList>
            <consortium name="EnsemblMetazoa"/>
        </authorList>
    </citation>
    <scope>IDENTIFICATION</scope>
    <source>
        <strain evidence="11">DF5081</strain>
    </source>
</reference>
<evidence type="ECO:0000256" key="5">
    <source>
        <dbReference type="ARBA" id="ARBA00022723"/>
    </source>
</evidence>
<dbReference type="InterPro" id="IPR013785">
    <property type="entry name" value="Aldolase_TIM"/>
</dbReference>
<evidence type="ECO:0000256" key="7">
    <source>
        <dbReference type="ARBA" id="ARBA00023014"/>
    </source>
</evidence>
<dbReference type="STRING" id="281687.A0A2Q4TIG9"/>
<dbReference type="FunCoup" id="A0A2Q4TIG9">
    <property type="interactions" value="2399"/>
</dbReference>
<dbReference type="HAMAP" id="MF_00206">
    <property type="entry name" value="Lipoyl_synth"/>
    <property type="match status" value="1"/>
</dbReference>
<dbReference type="PANTHER" id="PTHR10949:SF0">
    <property type="entry name" value="LIPOYL SYNTHASE, MITOCHONDRIAL"/>
    <property type="match status" value="1"/>
</dbReference>
<dbReference type="Gene3D" id="3.20.20.70">
    <property type="entry name" value="Aldolase class I"/>
    <property type="match status" value="1"/>
</dbReference>
<dbReference type="InterPro" id="IPR003698">
    <property type="entry name" value="Lipoyl_synth"/>
</dbReference>
<dbReference type="EnsemblMetazoa" id="CJA42420.1">
    <property type="protein sequence ID" value="CJA42420.1"/>
    <property type="gene ID" value="WBGene00218268"/>
</dbReference>
<dbReference type="PANTHER" id="PTHR10949">
    <property type="entry name" value="LIPOYL SYNTHASE"/>
    <property type="match status" value="1"/>
</dbReference>